<name>A0ABW5SZ86_9BACI</name>
<dbReference type="PROSITE" id="PS51257">
    <property type="entry name" value="PROKAR_LIPOPROTEIN"/>
    <property type="match status" value="1"/>
</dbReference>
<evidence type="ECO:0008006" key="5">
    <source>
        <dbReference type="Google" id="ProtNLM"/>
    </source>
</evidence>
<feature type="compositionally biased region" description="Acidic residues" evidence="1">
    <location>
        <begin position="69"/>
        <end position="79"/>
    </location>
</feature>
<feature type="signal peptide" evidence="2">
    <location>
        <begin position="1"/>
        <end position="23"/>
    </location>
</feature>
<organism evidence="3 4">
    <name type="scientific">Salibacterium lacus</name>
    <dbReference type="NCBI Taxonomy" id="1898109"/>
    <lineage>
        <taxon>Bacteria</taxon>
        <taxon>Bacillati</taxon>
        <taxon>Bacillota</taxon>
        <taxon>Bacilli</taxon>
        <taxon>Bacillales</taxon>
        <taxon>Bacillaceae</taxon>
    </lineage>
</organism>
<feature type="compositionally biased region" description="Low complexity" evidence="1">
    <location>
        <begin position="35"/>
        <end position="47"/>
    </location>
</feature>
<sequence length="249" mass="26500">MRKHRKNRKLALAFGLAATLTLAACGGGGGESESEQSSGSGGNNSETTAEEQPANTNDSEKTSGNNSESNDESGDEESGNDGTLTEVGETTSNQQSDEVELLAVNDDVGTLETGGMVFDVEFVKVLRSKLTDEYYNGNGSQFFEAKEFWTVQVKGSVTNNADQTLFLTPTAEAVTSTGKQLGKDSDIGGGELTGEYHAGVTKEGSYGFVSYEPIDAEALEWVRLYADKPFDAETYDPTGEKADLQVPLK</sequence>
<keyword evidence="4" id="KW-1185">Reference proteome</keyword>
<protein>
    <recommendedName>
        <fullName evidence="5">DUF4352 domain-containing protein</fullName>
    </recommendedName>
</protein>
<feature type="region of interest" description="Disordered" evidence="1">
    <location>
        <begin position="23"/>
        <end position="98"/>
    </location>
</feature>
<feature type="chain" id="PRO_5045694488" description="DUF4352 domain-containing protein" evidence="2">
    <location>
        <begin position="24"/>
        <end position="249"/>
    </location>
</feature>
<keyword evidence="2" id="KW-0732">Signal</keyword>
<evidence type="ECO:0000313" key="4">
    <source>
        <dbReference type="Proteomes" id="UP001597520"/>
    </source>
</evidence>
<evidence type="ECO:0000256" key="1">
    <source>
        <dbReference type="SAM" id="MobiDB-lite"/>
    </source>
</evidence>
<comment type="caution">
    <text evidence="3">The sequence shown here is derived from an EMBL/GenBank/DDBJ whole genome shotgun (WGS) entry which is preliminary data.</text>
</comment>
<evidence type="ECO:0000256" key="2">
    <source>
        <dbReference type="SAM" id="SignalP"/>
    </source>
</evidence>
<evidence type="ECO:0000313" key="3">
    <source>
        <dbReference type="EMBL" id="MFD2704614.1"/>
    </source>
</evidence>
<proteinExistence type="predicted"/>
<accession>A0ABW5SZ86</accession>
<dbReference type="RefSeq" id="WP_380711891.1">
    <property type="nucleotide sequence ID" value="NZ_JBHUML010000002.1"/>
</dbReference>
<reference evidence="4" key="1">
    <citation type="journal article" date="2019" name="Int. J. Syst. Evol. Microbiol.">
        <title>The Global Catalogue of Microorganisms (GCM) 10K type strain sequencing project: providing services to taxonomists for standard genome sequencing and annotation.</title>
        <authorList>
            <consortium name="The Broad Institute Genomics Platform"/>
            <consortium name="The Broad Institute Genome Sequencing Center for Infectious Disease"/>
            <person name="Wu L."/>
            <person name="Ma J."/>
        </authorList>
    </citation>
    <scope>NUCLEOTIDE SEQUENCE [LARGE SCALE GENOMIC DNA]</scope>
    <source>
        <strain evidence="4">KCTC 33792</strain>
    </source>
</reference>
<dbReference type="Proteomes" id="UP001597520">
    <property type="component" value="Unassembled WGS sequence"/>
</dbReference>
<gene>
    <name evidence="3" type="ORF">ACFSUB_03990</name>
</gene>
<dbReference type="EMBL" id="JBHUML010000002">
    <property type="protein sequence ID" value="MFD2704614.1"/>
    <property type="molecule type" value="Genomic_DNA"/>
</dbReference>